<dbReference type="EMBL" id="BNCP01000017">
    <property type="protein sequence ID" value="GIL80027.1"/>
    <property type="molecule type" value="Genomic_DNA"/>
</dbReference>
<gene>
    <name evidence="2" type="ORF">Vretifemale_9238</name>
</gene>
<sequence length="124" mass="13303">DERVHGARNGVAAVAAAAAMRLEAPPPCVLADNGLQLLLQLLPKLQELYLHNLPHLTPGTLEQVLSRPSLRTLVVDGCRQLTTDFCELLSISAMDLTTTADDAEGRGKEEGASEQRLKLLLVPA</sequence>
<accession>A0A8J4FLH5</accession>
<dbReference type="Proteomes" id="UP000747110">
    <property type="component" value="Unassembled WGS sequence"/>
</dbReference>
<keyword evidence="3" id="KW-1185">Reference proteome</keyword>
<evidence type="ECO:0000313" key="3">
    <source>
        <dbReference type="Proteomes" id="UP000747110"/>
    </source>
</evidence>
<dbReference type="AlphaFoldDB" id="A0A8J4FLH5"/>
<dbReference type="GO" id="GO:0005930">
    <property type="term" value="C:axoneme"/>
    <property type="evidence" value="ECO:0007669"/>
    <property type="project" value="UniProtKB-SubCell"/>
</dbReference>
<proteinExistence type="predicted"/>
<dbReference type="InterPro" id="IPR032675">
    <property type="entry name" value="LRR_dom_sf"/>
</dbReference>
<feature type="non-terminal residue" evidence="2">
    <location>
        <position position="1"/>
    </location>
</feature>
<evidence type="ECO:0000256" key="1">
    <source>
        <dbReference type="ARBA" id="ARBA00004430"/>
    </source>
</evidence>
<comment type="caution">
    <text evidence="2">The sequence shown here is derived from an EMBL/GenBank/DDBJ whole genome shotgun (WGS) entry which is preliminary data.</text>
</comment>
<name>A0A8J4FLH5_9CHLO</name>
<protein>
    <submittedName>
        <fullName evidence="2">Uncharacterized protein</fullName>
    </submittedName>
</protein>
<dbReference type="SUPFAM" id="SSF52047">
    <property type="entry name" value="RNI-like"/>
    <property type="match status" value="1"/>
</dbReference>
<dbReference type="Gene3D" id="3.80.10.10">
    <property type="entry name" value="Ribonuclease Inhibitor"/>
    <property type="match status" value="1"/>
</dbReference>
<evidence type="ECO:0000313" key="2">
    <source>
        <dbReference type="EMBL" id="GIL80027.1"/>
    </source>
</evidence>
<reference evidence="2" key="1">
    <citation type="journal article" date="2021" name="Proc. Natl. Acad. Sci. U.S.A.">
        <title>Three genomes in the algal genus Volvox reveal the fate of a haploid sex-determining region after a transition to homothallism.</title>
        <authorList>
            <person name="Yamamoto K."/>
            <person name="Hamaji T."/>
            <person name="Kawai-Toyooka H."/>
            <person name="Matsuzaki R."/>
            <person name="Takahashi F."/>
            <person name="Nishimura Y."/>
            <person name="Kawachi M."/>
            <person name="Noguchi H."/>
            <person name="Minakuchi Y."/>
            <person name="Umen J.G."/>
            <person name="Toyoda A."/>
            <person name="Nozaki H."/>
        </authorList>
    </citation>
    <scope>NUCLEOTIDE SEQUENCE</scope>
    <source>
        <strain evidence="2">NIES-3786</strain>
    </source>
</reference>
<comment type="subcellular location">
    <subcellularLocation>
        <location evidence="1">Cytoplasm</location>
        <location evidence="1">Cytoskeleton</location>
        <location evidence="1">Cilium axoneme</location>
    </subcellularLocation>
</comment>
<organism evidence="2 3">
    <name type="scientific">Volvox reticuliferus</name>
    <dbReference type="NCBI Taxonomy" id="1737510"/>
    <lineage>
        <taxon>Eukaryota</taxon>
        <taxon>Viridiplantae</taxon>
        <taxon>Chlorophyta</taxon>
        <taxon>core chlorophytes</taxon>
        <taxon>Chlorophyceae</taxon>
        <taxon>CS clade</taxon>
        <taxon>Chlamydomonadales</taxon>
        <taxon>Volvocaceae</taxon>
        <taxon>Volvox</taxon>
    </lineage>
</organism>
<dbReference type="OrthoDB" id="553284at2759"/>